<dbReference type="EMBL" id="SSHJ02000001">
    <property type="protein sequence ID" value="MFN0254480.1"/>
    <property type="molecule type" value="Genomic_DNA"/>
</dbReference>
<proteinExistence type="predicted"/>
<gene>
    <name evidence="1" type="ORF">E6A44_002800</name>
</gene>
<reference evidence="1 2" key="1">
    <citation type="submission" date="2024-12" db="EMBL/GenBank/DDBJ databases">
        <authorList>
            <person name="Hu S."/>
        </authorList>
    </citation>
    <scope>NUCLEOTIDE SEQUENCE [LARGE SCALE GENOMIC DNA]</scope>
    <source>
        <strain evidence="1 2">THG-T11</strain>
    </source>
</reference>
<comment type="caution">
    <text evidence="1">The sequence shown here is derived from an EMBL/GenBank/DDBJ whole genome shotgun (WGS) entry which is preliminary data.</text>
</comment>
<accession>A0ABW9J379</accession>
<sequence length="120" mass="14047">MRGIVHEISDIEFTGQNNDYPRQRVTLYCPSQRDQHTQKPLARDEFFMLDILGNKVDELNIHEQYLDKVVEVEVRFYGACYKKHDETRGYAVNCRLVNMNIITPAAAEFTRDAVELEMGY</sequence>
<protein>
    <submittedName>
        <fullName evidence="1">Uncharacterized protein</fullName>
    </submittedName>
</protein>
<evidence type="ECO:0000313" key="2">
    <source>
        <dbReference type="Proteomes" id="UP001517247"/>
    </source>
</evidence>
<name>A0ABW9J379_9SPHI</name>
<evidence type="ECO:0000313" key="1">
    <source>
        <dbReference type="EMBL" id="MFN0254480.1"/>
    </source>
</evidence>
<dbReference type="Proteomes" id="UP001517247">
    <property type="component" value="Unassembled WGS sequence"/>
</dbReference>
<keyword evidence="2" id="KW-1185">Reference proteome</keyword>
<dbReference type="RefSeq" id="WP_138721629.1">
    <property type="nucleotide sequence ID" value="NZ_SSHJ02000001.1"/>
</dbReference>
<organism evidence="1 2">
    <name type="scientific">Pedobacter ureilyticus</name>
    <dbReference type="NCBI Taxonomy" id="1393051"/>
    <lineage>
        <taxon>Bacteria</taxon>
        <taxon>Pseudomonadati</taxon>
        <taxon>Bacteroidota</taxon>
        <taxon>Sphingobacteriia</taxon>
        <taxon>Sphingobacteriales</taxon>
        <taxon>Sphingobacteriaceae</taxon>
        <taxon>Pedobacter</taxon>
    </lineage>
</organism>